<comment type="caution">
    <text evidence="6">The sequence shown here is derived from an EMBL/GenBank/DDBJ whole genome shotgun (WGS) entry which is preliminary data.</text>
</comment>
<evidence type="ECO:0000256" key="1">
    <source>
        <dbReference type="ARBA" id="ARBA00009437"/>
    </source>
</evidence>
<reference evidence="6 7" key="1">
    <citation type="submission" date="2020-07" db="EMBL/GenBank/DDBJ databases">
        <authorList>
            <person name="Sun Q."/>
        </authorList>
    </citation>
    <scope>NUCLEOTIDE SEQUENCE [LARGE SCALE GENOMIC DNA]</scope>
    <source>
        <strain evidence="6 7">CGMCC 1.13654</strain>
    </source>
</reference>
<dbReference type="InterPro" id="IPR036390">
    <property type="entry name" value="WH_DNA-bd_sf"/>
</dbReference>
<dbReference type="InterPro" id="IPR000847">
    <property type="entry name" value="LysR_HTH_N"/>
</dbReference>
<dbReference type="PROSITE" id="PS50931">
    <property type="entry name" value="HTH_LYSR"/>
    <property type="match status" value="1"/>
</dbReference>
<evidence type="ECO:0000259" key="5">
    <source>
        <dbReference type="PROSITE" id="PS50931"/>
    </source>
</evidence>
<dbReference type="FunFam" id="3.40.190.290:FF:000012">
    <property type="entry name" value="Transcriptional regulator, LysR family"/>
    <property type="match status" value="1"/>
</dbReference>
<dbReference type="FunFam" id="1.10.10.10:FF:000001">
    <property type="entry name" value="LysR family transcriptional regulator"/>
    <property type="match status" value="1"/>
</dbReference>
<evidence type="ECO:0000313" key="6">
    <source>
        <dbReference type="EMBL" id="MBA2933892.1"/>
    </source>
</evidence>
<keyword evidence="4" id="KW-0804">Transcription</keyword>
<dbReference type="Proteomes" id="UP000570166">
    <property type="component" value="Unassembled WGS sequence"/>
</dbReference>
<keyword evidence="7" id="KW-1185">Reference proteome</keyword>
<dbReference type="RefSeq" id="WP_160363682.1">
    <property type="nucleotide sequence ID" value="NZ_JACEIB010000003.1"/>
</dbReference>
<evidence type="ECO:0000313" key="7">
    <source>
        <dbReference type="Proteomes" id="UP000570166"/>
    </source>
</evidence>
<dbReference type="Gene3D" id="1.10.10.10">
    <property type="entry name" value="Winged helix-like DNA-binding domain superfamily/Winged helix DNA-binding domain"/>
    <property type="match status" value="1"/>
</dbReference>
<accession>A0A838L5K2</accession>
<dbReference type="InterPro" id="IPR036388">
    <property type="entry name" value="WH-like_DNA-bd_sf"/>
</dbReference>
<dbReference type="Gene3D" id="3.40.190.290">
    <property type="match status" value="1"/>
</dbReference>
<dbReference type="GO" id="GO:0006351">
    <property type="term" value="P:DNA-templated transcription"/>
    <property type="evidence" value="ECO:0007669"/>
    <property type="project" value="TreeGrafter"/>
</dbReference>
<protein>
    <submittedName>
        <fullName evidence="6">LysR family transcriptional regulator</fullName>
    </submittedName>
</protein>
<dbReference type="EMBL" id="JACEIB010000003">
    <property type="protein sequence ID" value="MBA2933892.1"/>
    <property type="molecule type" value="Genomic_DNA"/>
</dbReference>
<evidence type="ECO:0000256" key="3">
    <source>
        <dbReference type="ARBA" id="ARBA00023125"/>
    </source>
</evidence>
<dbReference type="InterPro" id="IPR058163">
    <property type="entry name" value="LysR-type_TF_proteobact-type"/>
</dbReference>
<proteinExistence type="inferred from homology"/>
<dbReference type="Pfam" id="PF00126">
    <property type="entry name" value="HTH_1"/>
    <property type="match status" value="1"/>
</dbReference>
<sequence length="297" mass="32471">MPRESIDDLEVLLTVAQEGSFTRAAAKLGVSQSALSQTVRSLEEKIGLRLLDRTTRSVSPTQAGTRLLDGVAPRIAEIRDEIAAIGALRDKPSGTVRITADEHAAKSTLWPRLVDVLRANPDIGIEIVVDYGLTDIVAERYDAGVRLGEIIDKDMIAVPIGPDERMVVVGSPSYIAKHGAPRKPQQLVDHRCINLRLPTRGGLYVWEFEKGGRALNVRVEGQCVFNSTGLMIDAALAGFGLAFVPEAEIMPHVARGALRTVLEDWCPSYSGYHLFYPSRRQPSAAFSAVMEALRFRT</sequence>
<dbReference type="AlphaFoldDB" id="A0A838L5K2"/>
<dbReference type="SUPFAM" id="SSF53850">
    <property type="entry name" value="Periplasmic binding protein-like II"/>
    <property type="match status" value="1"/>
</dbReference>
<dbReference type="PANTHER" id="PTHR30537">
    <property type="entry name" value="HTH-TYPE TRANSCRIPTIONAL REGULATOR"/>
    <property type="match status" value="1"/>
</dbReference>
<keyword evidence="3" id="KW-0238">DNA-binding</keyword>
<evidence type="ECO:0000256" key="4">
    <source>
        <dbReference type="ARBA" id="ARBA00023163"/>
    </source>
</evidence>
<evidence type="ECO:0000256" key="2">
    <source>
        <dbReference type="ARBA" id="ARBA00023015"/>
    </source>
</evidence>
<feature type="domain" description="HTH lysR-type" evidence="5">
    <location>
        <begin position="4"/>
        <end position="61"/>
    </location>
</feature>
<dbReference type="CDD" id="cd08474">
    <property type="entry name" value="PBP2_CrgA_like_5"/>
    <property type="match status" value="1"/>
</dbReference>
<dbReference type="SUPFAM" id="SSF46785">
    <property type="entry name" value="Winged helix' DNA-binding domain"/>
    <property type="match status" value="1"/>
</dbReference>
<dbReference type="PANTHER" id="PTHR30537:SF1">
    <property type="entry name" value="HTH-TYPE TRANSCRIPTIONAL REGULATOR PGRR"/>
    <property type="match status" value="1"/>
</dbReference>
<keyword evidence="2" id="KW-0805">Transcription regulation</keyword>
<dbReference type="Pfam" id="PF03466">
    <property type="entry name" value="LysR_substrate"/>
    <property type="match status" value="1"/>
</dbReference>
<organism evidence="6 7">
    <name type="scientific">Sphingomonas chungangi</name>
    <dbReference type="NCBI Taxonomy" id="2683589"/>
    <lineage>
        <taxon>Bacteria</taxon>
        <taxon>Pseudomonadati</taxon>
        <taxon>Pseudomonadota</taxon>
        <taxon>Alphaproteobacteria</taxon>
        <taxon>Sphingomonadales</taxon>
        <taxon>Sphingomonadaceae</taxon>
        <taxon>Sphingomonas</taxon>
    </lineage>
</organism>
<comment type="similarity">
    <text evidence="1">Belongs to the LysR transcriptional regulatory family.</text>
</comment>
<name>A0A838L5K2_9SPHN</name>
<gene>
    <name evidence="6" type="ORF">HZF05_07235</name>
</gene>
<dbReference type="GO" id="GO:0043565">
    <property type="term" value="F:sequence-specific DNA binding"/>
    <property type="evidence" value="ECO:0007669"/>
    <property type="project" value="TreeGrafter"/>
</dbReference>
<dbReference type="InterPro" id="IPR005119">
    <property type="entry name" value="LysR_subst-bd"/>
</dbReference>
<dbReference type="PRINTS" id="PR00039">
    <property type="entry name" value="HTHLYSR"/>
</dbReference>
<dbReference type="GO" id="GO:0003700">
    <property type="term" value="F:DNA-binding transcription factor activity"/>
    <property type="evidence" value="ECO:0007669"/>
    <property type="project" value="InterPro"/>
</dbReference>